<dbReference type="PANTHER" id="PTHR24559">
    <property type="entry name" value="TRANSPOSON TY3-I GAG-POL POLYPROTEIN"/>
    <property type="match status" value="1"/>
</dbReference>
<dbReference type="AlphaFoldDB" id="A0A371GN35"/>
<comment type="caution">
    <text evidence="2">The sequence shown here is derived from an EMBL/GenBank/DDBJ whole genome shotgun (WGS) entry which is preliminary data.</text>
</comment>
<organism evidence="2 3">
    <name type="scientific">Mucuna pruriens</name>
    <name type="common">Velvet bean</name>
    <name type="synonym">Dolichos pruriens</name>
    <dbReference type="NCBI Taxonomy" id="157652"/>
    <lineage>
        <taxon>Eukaryota</taxon>
        <taxon>Viridiplantae</taxon>
        <taxon>Streptophyta</taxon>
        <taxon>Embryophyta</taxon>
        <taxon>Tracheophyta</taxon>
        <taxon>Spermatophyta</taxon>
        <taxon>Magnoliopsida</taxon>
        <taxon>eudicotyledons</taxon>
        <taxon>Gunneridae</taxon>
        <taxon>Pentapetalae</taxon>
        <taxon>rosids</taxon>
        <taxon>fabids</taxon>
        <taxon>Fabales</taxon>
        <taxon>Fabaceae</taxon>
        <taxon>Papilionoideae</taxon>
        <taxon>50 kb inversion clade</taxon>
        <taxon>NPAAA clade</taxon>
        <taxon>indigoferoid/millettioid clade</taxon>
        <taxon>Phaseoleae</taxon>
        <taxon>Mucuna</taxon>
    </lineage>
</organism>
<dbReference type="EMBL" id="QJKJ01004986">
    <property type="protein sequence ID" value="RDX91962.1"/>
    <property type="molecule type" value="Genomic_DNA"/>
</dbReference>
<reference evidence="2" key="1">
    <citation type="submission" date="2018-05" db="EMBL/GenBank/DDBJ databases">
        <title>Draft genome of Mucuna pruriens seed.</title>
        <authorList>
            <person name="Nnadi N.E."/>
            <person name="Vos R."/>
            <person name="Hasami M.H."/>
            <person name="Devisetty U.K."/>
            <person name="Aguiy J.C."/>
        </authorList>
    </citation>
    <scope>NUCLEOTIDE SEQUENCE [LARGE SCALE GENOMIC DNA]</scope>
    <source>
        <strain evidence="2">JCA_2017</strain>
    </source>
</reference>
<dbReference type="InterPro" id="IPR043502">
    <property type="entry name" value="DNA/RNA_pol_sf"/>
</dbReference>
<dbReference type="PANTHER" id="PTHR24559:SF444">
    <property type="entry name" value="REVERSE TRANSCRIPTASE DOMAIN-CONTAINING PROTEIN"/>
    <property type="match status" value="1"/>
</dbReference>
<feature type="non-terminal residue" evidence="2">
    <location>
        <position position="1"/>
    </location>
</feature>
<dbReference type="Proteomes" id="UP000257109">
    <property type="component" value="Unassembled WGS sequence"/>
</dbReference>
<dbReference type="InterPro" id="IPR043128">
    <property type="entry name" value="Rev_trsase/Diguanyl_cyclase"/>
</dbReference>
<accession>A0A371GN35</accession>
<dbReference type="CDD" id="cd01647">
    <property type="entry name" value="RT_LTR"/>
    <property type="match status" value="1"/>
</dbReference>
<evidence type="ECO:0000313" key="3">
    <source>
        <dbReference type="Proteomes" id="UP000257109"/>
    </source>
</evidence>
<feature type="compositionally biased region" description="Polar residues" evidence="1">
    <location>
        <begin position="96"/>
        <end position="108"/>
    </location>
</feature>
<evidence type="ECO:0000256" key="1">
    <source>
        <dbReference type="SAM" id="MobiDB-lite"/>
    </source>
</evidence>
<feature type="region of interest" description="Disordered" evidence="1">
    <location>
        <begin position="96"/>
        <end position="132"/>
    </location>
</feature>
<proteinExistence type="predicted"/>
<protein>
    <recommendedName>
        <fullName evidence="4">Reverse transcriptase domain-containing protein</fullName>
    </recommendedName>
</protein>
<evidence type="ECO:0000313" key="2">
    <source>
        <dbReference type="EMBL" id="RDX91962.1"/>
    </source>
</evidence>
<dbReference type="OrthoDB" id="1723412at2759"/>
<name>A0A371GN35_MUCPR</name>
<dbReference type="Gene3D" id="3.10.10.10">
    <property type="entry name" value="HIV Type 1 Reverse Transcriptase, subunit A, domain 1"/>
    <property type="match status" value="1"/>
</dbReference>
<dbReference type="InterPro" id="IPR053134">
    <property type="entry name" value="RNA-dir_DNA_polymerase"/>
</dbReference>
<dbReference type="Gene3D" id="3.30.70.270">
    <property type="match status" value="1"/>
</dbReference>
<dbReference type="SUPFAM" id="SSF56672">
    <property type="entry name" value="DNA/RNA polymerases"/>
    <property type="match status" value="1"/>
</dbReference>
<keyword evidence="3" id="KW-1185">Reference proteome</keyword>
<evidence type="ECO:0008006" key="4">
    <source>
        <dbReference type="Google" id="ProtNLM"/>
    </source>
</evidence>
<gene>
    <name evidence="2" type="ORF">CR513_25965</name>
</gene>
<sequence length="284" mass="32601">MTARTKIDVHAETLSMEFVDTFMEFNIFEALKHPAEDHSIFNMDTIEELVEEYVRMDVGSANLFDFIYDILNCFYTMEAKAVNKKSNLTRIKESQQAEAESNFGQSSPYLDRIDQPTPSIEKDVSPQPSNTELKPLPEHLKYAYLGEHQCPTNKAKQRRLNLTILDVVKKEVTKLLATGIIYPISDNQWVSPIQVLPKKSGITIIKNRKLNQVTHKDHFLLPFIHQVLEKLAGKSHFCFLDGFSSYMQIHIAPVDQHKTTFTCPFDTFVYTRMLFGLCNAPSSF</sequence>
<dbReference type="STRING" id="157652.A0A371GN35"/>